<dbReference type="InterPro" id="IPR013083">
    <property type="entry name" value="Znf_RING/FYVE/PHD"/>
</dbReference>
<accession>A0AAE1HU16</accession>
<sequence length="168" mass="17912">MECNICDDEYDENERVPKILPCGHTMCAHCEKFLYRVPRGWCRDCGAAAAARCWDVHEVLNAKAALRHRLAAGALQRAAGQLQDLQAECDGEQALAAVTLLAAESWELTMRSGARVLTGTLQVTEDPLIEALLLVAAARIALTEGEEGAQEASGGGEAGGQVIAAPKR</sequence>
<evidence type="ECO:0000256" key="3">
    <source>
        <dbReference type="ARBA" id="ARBA00022833"/>
    </source>
</evidence>
<name>A0AAE1HU16_9NEOP</name>
<feature type="domain" description="RING-type" evidence="6">
    <location>
        <begin position="3"/>
        <end position="45"/>
    </location>
</feature>
<keyword evidence="3" id="KW-0862">Zinc</keyword>
<dbReference type="GO" id="GO:0008270">
    <property type="term" value="F:zinc ion binding"/>
    <property type="evidence" value="ECO:0007669"/>
    <property type="project" value="UniProtKB-KW"/>
</dbReference>
<keyword evidence="1" id="KW-0479">Metal-binding</keyword>
<evidence type="ECO:0000256" key="1">
    <source>
        <dbReference type="ARBA" id="ARBA00022723"/>
    </source>
</evidence>
<evidence type="ECO:0000259" key="6">
    <source>
        <dbReference type="PROSITE" id="PS50089"/>
    </source>
</evidence>
<evidence type="ECO:0000256" key="5">
    <source>
        <dbReference type="SAM" id="MobiDB-lite"/>
    </source>
</evidence>
<keyword evidence="8" id="KW-1185">Reference proteome</keyword>
<protein>
    <submittedName>
        <fullName evidence="7">E3 ubiquitin-protein ligase KEG</fullName>
    </submittedName>
</protein>
<proteinExistence type="predicted"/>
<keyword evidence="2 4" id="KW-0863">Zinc-finger</keyword>
<dbReference type="Pfam" id="PF13445">
    <property type="entry name" value="zf-RING_UBOX"/>
    <property type="match status" value="1"/>
</dbReference>
<dbReference type="PROSITE" id="PS50089">
    <property type="entry name" value="ZF_RING_2"/>
    <property type="match status" value="1"/>
</dbReference>
<comment type="caution">
    <text evidence="7">The sequence shown here is derived from an EMBL/GenBank/DDBJ whole genome shotgun (WGS) entry which is preliminary data.</text>
</comment>
<gene>
    <name evidence="7" type="ORF">KUF71_015718</name>
</gene>
<dbReference type="InterPro" id="IPR027370">
    <property type="entry name" value="Znf-RING_euk"/>
</dbReference>
<dbReference type="EMBL" id="JAHWGI010001288">
    <property type="protein sequence ID" value="KAK3927433.1"/>
    <property type="molecule type" value="Genomic_DNA"/>
</dbReference>
<feature type="region of interest" description="Disordered" evidence="5">
    <location>
        <begin position="146"/>
        <end position="168"/>
    </location>
</feature>
<evidence type="ECO:0000313" key="8">
    <source>
        <dbReference type="Proteomes" id="UP001219518"/>
    </source>
</evidence>
<reference evidence="7" key="1">
    <citation type="submission" date="2021-07" db="EMBL/GenBank/DDBJ databases">
        <authorList>
            <person name="Catto M.A."/>
            <person name="Jacobson A."/>
            <person name="Kennedy G."/>
            <person name="Labadie P."/>
            <person name="Hunt B.G."/>
            <person name="Srinivasan R."/>
        </authorList>
    </citation>
    <scope>NUCLEOTIDE SEQUENCE</scope>
    <source>
        <strain evidence="7">PL_HMW_Pooled</strain>
        <tissue evidence="7">Head</tissue>
    </source>
</reference>
<dbReference type="AlphaFoldDB" id="A0AAE1HU16"/>
<dbReference type="InterPro" id="IPR001841">
    <property type="entry name" value="Znf_RING"/>
</dbReference>
<evidence type="ECO:0000313" key="7">
    <source>
        <dbReference type="EMBL" id="KAK3927433.1"/>
    </source>
</evidence>
<dbReference type="SUPFAM" id="SSF57850">
    <property type="entry name" value="RING/U-box"/>
    <property type="match status" value="1"/>
</dbReference>
<evidence type="ECO:0000256" key="4">
    <source>
        <dbReference type="PROSITE-ProRule" id="PRU00175"/>
    </source>
</evidence>
<organism evidence="7 8">
    <name type="scientific">Frankliniella fusca</name>
    <dbReference type="NCBI Taxonomy" id="407009"/>
    <lineage>
        <taxon>Eukaryota</taxon>
        <taxon>Metazoa</taxon>
        <taxon>Ecdysozoa</taxon>
        <taxon>Arthropoda</taxon>
        <taxon>Hexapoda</taxon>
        <taxon>Insecta</taxon>
        <taxon>Pterygota</taxon>
        <taxon>Neoptera</taxon>
        <taxon>Paraneoptera</taxon>
        <taxon>Thysanoptera</taxon>
        <taxon>Terebrantia</taxon>
        <taxon>Thripoidea</taxon>
        <taxon>Thripidae</taxon>
        <taxon>Frankliniella</taxon>
    </lineage>
</organism>
<dbReference type="Proteomes" id="UP001219518">
    <property type="component" value="Unassembled WGS sequence"/>
</dbReference>
<reference evidence="7" key="2">
    <citation type="journal article" date="2023" name="BMC Genomics">
        <title>Pest status, molecular evolution, and epigenetic factors derived from the genome assembly of Frankliniella fusca, a thysanopteran phytovirus vector.</title>
        <authorList>
            <person name="Catto M.A."/>
            <person name="Labadie P.E."/>
            <person name="Jacobson A.L."/>
            <person name="Kennedy G.G."/>
            <person name="Srinivasan R."/>
            <person name="Hunt B.G."/>
        </authorList>
    </citation>
    <scope>NUCLEOTIDE SEQUENCE</scope>
    <source>
        <strain evidence="7">PL_HMW_Pooled</strain>
    </source>
</reference>
<evidence type="ECO:0000256" key="2">
    <source>
        <dbReference type="ARBA" id="ARBA00022771"/>
    </source>
</evidence>
<dbReference type="Gene3D" id="3.30.40.10">
    <property type="entry name" value="Zinc/RING finger domain, C3HC4 (zinc finger)"/>
    <property type="match status" value="1"/>
</dbReference>